<evidence type="ECO:0000256" key="9">
    <source>
        <dbReference type="ARBA" id="ARBA00022516"/>
    </source>
</evidence>
<comment type="function">
    <text evidence="2 21">Catalyzes the conversion of phosphatidic acid (PA) to CDP-diacylglycerol (CDP-DAG), an essential intermediate in the synthesis of phosphatidylglycerol, cardiolipin and phosphatidylinositol.</text>
</comment>
<comment type="subcellular location">
    <subcellularLocation>
        <location evidence="3 21">Mitochondrion inner membrane</location>
        <topology evidence="3 21">Peripheral membrane protein</topology>
        <orientation evidence="3 21">Matrix side</orientation>
    </subcellularLocation>
</comment>
<keyword evidence="16 21" id="KW-0472">Membrane</keyword>
<comment type="cofactor">
    <cofactor evidence="1 21">
        <name>Mg(2+)</name>
        <dbReference type="ChEBI" id="CHEBI:18420"/>
    </cofactor>
</comment>
<dbReference type="InterPro" id="IPR015222">
    <property type="entry name" value="Tam41"/>
</dbReference>
<keyword evidence="18 21" id="KW-1208">Phospholipid metabolism</keyword>
<sequence>MRVSLAHLQRITNDVATTSTLYKGILQRFPGNMSFAFSYGSGIFPQNDYSPPSSNMLDFVFVVRDPFAWHKRNLEMNKQDYSGLMRFAGAKRIKNLMQNYGAFVYYNTGIPLGGRVIKYGVISEDHLVQDLVKWDTLYIAGRLHKPVHIVQHDFEASPKLLEGLKANLIGALLTSLLILPESFSETELFHTIAGLSYSGDFRMTLGEDRNKVSNIVNSNLERFQQLYHPVLEGVCETSRQMRAPLRSFIYWDKEKRTIDQDKSPQVQHLHLQKLPFHLQTSLCRVFDIEARHVRDVEEILKSAARYPDLSDVIQQSVINIVKNTNKSQSLKGILSAGPWTSIKYSGNKLKKMFKSIFVTNR</sequence>
<keyword evidence="11 21" id="KW-0548">Nucleotidyltransferase</keyword>
<evidence type="ECO:0000313" key="23">
    <source>
        <dbReference type="Proteomes" id="UP001642483"/>
    </source>
</evidence>
<reference evidence="22 23" key="1">
    <citation type="submission" date="2024-02" db="EMBL/GenBank/DDBJ databases">
        <authorList>
            <person name="Daric V."/>
            <person name="Darras S."/>
        </authorList>
    </citation>
    <scope>NUCLEOTIDE SEQUENCE [LARGE SCALE GENOMIC DNA]</scope>
</reference>
<comment type="pathway">
    <text evidence="4 21">Phospholipid metabolism; CDP-diacylglycerol biosynthesis; CDP-diacylglycerol from sn-glycerol 3-phosphate: step 3/3.</text>
</comment>
<organism evidence="22 23">
    <name type="scientific">Clavelina lepadiformis</name>
    <name type="common">Light-bulb sea squirt</name>
    <name type="synonym">Ascidia lepadiformis</name>
    <dbReference type="NCBI Taxonomy" id="159417"/>
    <lineage>
        <taxon>Eukaryota</taxon>
        <taxon>Metazoa</taxon>
        <taxon>Chordata</taxon>
        <taxon>Tunicata</taxon>
        <taxon>Ascidiacea</taxon>
        <taxon>Aplousobranchia</taxon>
        <taxon>Clavelinidae</taxon>
        <taxon>Clavelina</taxon>
    </lineage>
</organism>
<accession>A0ABP0FG08</accession>
<keyword evidence="13 21" id="KW-0460">Magnesium</keyword>
<keyword evidence="15 21" id="KW-0496">Mitochondrion</keyword>
<evidence type="ECO:0000256" key="13">
    <source>
        <dbReference type="ARBA" id="ARBA00022842"/>
    </source>
</evidence>
<keyword evidence="14 21" id="KW-0443">Lipid metabolism</keyword>
<dbReference type="EMBL" id="CAWYQH010000046">
    <property type="protein sequence ID" value="CAK8677282.1"/>
    <property type="molecule type" value="Genomic_DNA"/>
</dbReference>
<evidence type="ECO:0000256" key="7">
    <source>
        <dbReference type="ARBA" id="ARBA00012487"/>
    </source>
</evidence>
<keyword evidence="9 21" id="KW-0444">Lipid biosynthesis</keyword>
<evidence type="ECO:0000256" key="1">
    <source>
        <dbReference type="ARBA" id="ARBA00001946"/>
    </source>
</evidence>
<evidence type="ECO:0000256" key="6">
    <source>
        <dbReference type="ARBA" id="ARBA00005458"/>
    </source>
</evidence>
<evidence type="ECO:0000256" key="20">
    <source>
        <dbReference type="ARBA" id="ARBA00031502"/>
    </source>
</evidence>
<comment type="similarity">
    <text evidence="6 21">Belongs to the TAM41 family.</text>
</comment>
<dbReference type="PIRSF" id="PIRSF028840">
    <property type="entry name" value="Mmp37"/>
    <property type="match status" value="1"/>
</dbReference>
<dbReference type="EC" id="2.7.7.41" evidence="7 21"/>
<evidence type="ECO:0000256" key="14">
    <source>
        <dbReference type="ARBA" id="ARBA00023098"/>
    </source>
</evidence>
<comment type="caution">
    <text evidence="22">The sequence shown here is derived from an EMBL/GenBank/DDBJ whole genome shotgun (WGS) entry which is preliminary data.</text>
</comment>
<evidence type="ECO:0000256" key="21">
    <source>
        <dbReference type="PIRNR" id="PIRNR028840"/>
    </source>
</evidence>
<keyword evidence="10 21" id="KW-0808">Transferase</keyword>
<dbReference type="PANTHER" id="PTHR13619:SF0">
    <property type="entry name" value="PHOSPHATIDATE CYTIDYLYLTRANSFERASE, MITOCHONDRIAL"/>
    <property type="match status" value="1"/>
</dbReference>
<dbReference type="Pfam" id="PF09139">
    <property type="entry name" value="Tam41_Mmp37"/>
    <property type="match status" value="1"/>
</dbReference>
<evidence type="ECO:0000313" key="22">
    <source>
        <dbReference type="EMBL" id="CAK8677282.1"/>
    </source>
</evidence>
<proteinExistence type="inferred from homology"/>
<evidence type="ECO:0000256" key="8">
    <source>
        <dbReference type="ARBA" id="ARBA00018337"/>
    </source>
</evidence>
<evidence type="ECO:0000256" key="19">
    <source>
        <dbReference type="ARBA" id="ARBA00029893"/>
    </source>
</evidence>
<evidence type="ECO:0000256" key="16">
    <source>
        <dbReference type="ARBA" id="ARBA00023136"/>
    </source>
</evidence>
<evidence type="ECO:0000256" key="10">
    <source>
        <dbReference type="ARBA" id="ARBA00022679"/>
    </source>
</evidence>
<keyword evidence="12 21" id="KW-0999">Mitochondrion inner membrane</keyword>
<evidence type="ECO:0000256" key="12">
    <source>
        <dbReference type="ARBA" id="ARBA00022792"/>
    </source>
</evidence>
<keyword evidence="17 21" id="KW-0594">Phospholipid biosynthesis</keyword>
<protein>
    <recommendedName>
        <fullName evidence="8 21">Phosphatidate cytidylyltransferase, mitochondrial</fullName>
        <ecNumber evidence="7 21">2.7.7.41</ecNumber>
    </recommendedName>
    <alternativeName>
        <fullName evidence="19 21">CDP-diacylglycerol synthase</fullName>
    </alternativeName>
    <alternativeName>
        <fullName evidence="20 21">Mitochondrial translocator assembly and maintenance protein 41 homolog</fullName>
    </alternativeName>
</protein>
<gene>
    <name evidence="22" type="ORF">CVLEPA_LOCUS6676</name>
</gene>
<evidence type="ECO:0000256" key="5">
    <source>
        <dbReference type="ARBA" id="ARBA00005189"/>
    </source>
</evidence>
<evidence type="ECO:0000256" key="18">
    <source>
        <dbReference type="ARBA" id="ARBA00023264"/>
    </source>
</evidence>
<dbReference type="PANTHER" id="PTHR13619">
    <property type="entry name" value="PHOSPHATIDATE CYTIDYLYLTRANSFERASE, MITOCHONDRIAL"/>
    <property type="match status" value="1"/>
</dbReference>
<evidence type="ECO:0000256" key="4">
    <source>
        <dbReference type="ARBA" id="ARBA00005119"/>
    </source>
</evidence>
<dbReference type="Proteomes" id="UP001642483">
    <property type="component" value="Unassembled WGS sequence"/>
</dbReference>
<comment type="catalytic activity">
    <reaction evidence="21">
        <text>a 1,2-diacyl-sn-glycero-3-phosphate + CTP + H(+) = a CDP-1,2-diacyl-sn-glycerol + diphosphate</text>
        <dbReference type="Rhea" id="RHEA:16229"/>
        <dbReference type="ChEBI" id="CHEBI:15378"/>
        <dbReference type="ChEBI" id="CHEBI:33019"/>
        <dbReference type="ChEBI" id="CHEBI:37563"/>
        <dbReference type="ChEBI" id="CHEBI:58332"/>
        <dbReference type="ChEBI" id="CHEBI:58608"/>
        <dbReference type="EC" id="2.7.7.41"/>
    </reaction>
</comment>
<evidence type="ECO:0000256" key="3">
    <source>
        <dbReference type="ARBA" id="ARBA00004443"/>
    </source>
</evidence>
<evidence type="ECO:0000256" key="11">
    <source>
        <dbReference type="ARBA" id="ARBA00022695"/>
    </source>
</evidence>
<name>A0ABP0FG08_CLALP</name>
<evidence type="ECO:0000256" key="17">
    <source>
        <dbReference type="ARBA" id="ARBA00023209"/>
    </source>
</evidence>
<evidence type="ECO:0000256" key="2">
    <source>
        <dbReference type="ARBA" id="ARBA00003203"/>
    </source>
</evidence>
<comment type="pathway">
    <text evidence="5">Lipid metabolism.</text>
</comment>
<evidence type="ECO:0000256" key="15">
    <source>
        <dbReference type="ARBA" id="ARBA00023128"/>
    </source>
</evidence>
<keyword evidence="23" id="KW-1185">Reference proteome</keyword>